<dbReference type="Proteomes" id="UP000765509">
    <property type="component" value="Unassembled WGS sequence"/>
</dbReference>
<feature type="region of interest" description="Disordered" evidence="1">
    <location>
        <begin position="1"/>
        <end position="27"/>
    </location>
</feature>
<comment type="caution">
    <text evidence="2">The sequence shown here is derived from an EMBL/GenBank/DDBJ whole genome shotgun (WGS) entry which is preliminary data.</text>
</comment>
<reference evidence="2" key="1">
    <citation type="submission" date="2021-03" db="EMBL/GenBank/DDBJ databases">
        <title>Draft genome sequence of rust myrtle Austropuccinia psidii MF-1, a brazilian biotype.</title>
        <authorList>
            <person name="Quecine M.C."/>
            <person name="Pachon D.M.R."/>
            <person name="Bonatelli M.L."/>
            <person name="Correr F.H."/>
            <person name="Franceschini L.M."/>
            <person name="Leite T.F."/>
            <person name="Margarido G.R.A."/>
            <person name="Almeida C.A."/>
            <person name="Ferrarezi J.A."/>
            <person name="Labate C.A."/>
        </authorList>
    </citation>
    <scope>NUCLEOTIDE SEQUENCE</scope>
    <source>
        <strain evidence="2">MF-1</strain>
    </source>
</reference>
<keyword evidence="3" id="KW-1185">Reference proteome</keyword>
<evidence type="ECO:0000313" key="2">
    <source>
        <dbReference type="EMBL" id="MBW0491787.1"/>
    </source>
</evidence>
<gene>
    <name evidence="2" type="ORF">O181_031502</name>
</gene>
<evidence type="ECO:0008006" key="4">
    <source>
        <dbReference type="Google" id="ProtNLM"/>
    </source>
</evidence>
<dbReference type="AlphaFoldDB" id="A0A9Q3H5E7"/>
<proteinExistence type="predicted"/>
<dbReference type="OrthoDB" id="3356549at2759"/>
<accession>A0A9Q3H5E7</accession>
<sequence length="123" mass="14010">MTHNQIEIGCESPGTPNPHKSSSRKVTSRKLDFPLRLYATKYAKSITWTIKVKNPDHSHDSTKGITEHPAFRKFNEQATSQIAQMSESLLMPREIQAQLCSQGENYMPAILQHIYNQVSKVKK</sequence>
<evidence type="ECO:0000313" key="3">
    <source>
        <dbReference type="Proteomes" id="UP000765509"/>
    </source>
</evidence>
<dbReference type="EMBL" id="AVOT02011260">
    <property type="protein sequence ID" value="MBW0491787.1"/>
    <property type="molecule type" value="Genomic_DNA"/>
</dbReference>
<organism evidence="2 3">
    <name type="scientific">Austropuccinia psidii MF-1</name>
    <dbReference type="NCBI Taxonomy" id="1389203"/>
    <lineage>
        <taxon>Eukaryota</taxon>
        <taxon>Fungi</taxon>
        <taxon>Dikarya</taxon>
        <taxon>Basidiomycota</taxon>
        <taxon>Pucciniomycotina</taxon>
        <taxon>Pucciniomycetes</taxon>
        <taxon>Pucciniales</taxon>
        <taxon>Sphaerophragmiaceae</taxon>
        <taxon>Austropuccinia</taxon>
    </lineage>
</organism>
<name>A0A9Q3H5E7_9BASI</name>
<protein>
    <recommendedName>
        <fullName evidence="4">FAR1 domain-containing protein</fullName>
    </recommendedName>
</protein>
<evidence type="ECO:0000256" key="1">
    <source>
        <dbReference type="SAM" id="MobiDB-lite"/>
    </source>
</evidence>